<name>A0ABU1Y8Q7_9FLAO</name>
<evidence type="ECO:0000256" key="1">
    <source>
        <dbReference type="ARBA" id="ARBA00022801"/>
    </source>
</evidence>
<reference evidence="4 5" key="1">
    <citation type="submission" date="2023-07" db="EMBL/GenBank/DDBJ databases">
        <title>Sorghum-associated microbial communities from plants grown in Nebraska, USA.</title>
        <authorList>
            <person name="Schachtman D."/>
        </authorList>
    </citation>
    <scope>NUCLEOTIDE SEQUENCE [LARGE SCALE GENOMIC DNA]</scope>
    <source>
        <strain evidence="4 5">4129</strain>
    </source>
</reference>
<dbReference type="InterPro" id="IPR008979">
    <property type="entry name" value="Galactose-bd-like_sf"/>
</dbReference>
<accession>A0ABU1Y8Q7</accession>
<dbReference type="SUPFAM" id="SSF49785">
    <property type="entry name" value="Galactose-binding domain-like"/>
    <property type="match status" value="2"/>
</dbReference>
<feature type="signal peptide" evidence="2">
    <location>
        <begin position="1"/>
        <end position="18"/>
    </location>
</feature>
<evidence type="ECO:0000313" key="4">
    <source>
        <dbReference type="EMBL" id="MDR7210623.1"/>
    </source>
</evidence>
<organism evidence="4 5">
    <name type="scientific">Flavobacterium piscis</name>
    <dbReference type="NCBI Taxonomy" id="1114874"/>
    <lineage>
        <taxon>Bacteria</taxon>
        <taxon>Pseudomonadati</taxon>
        <taxon>Bacteroidota</taxon>
        <taxon>Flavobacteriia</taxon>
        <taxon>Flavobacteriales</taxon>
        <taxon>Flavobacteriaceae</taxon>
        <taxon>Flavobacterium</taxon>
    </lineage>
</organism>
<protein>
    <recommendedName>
        <fullName evidence="3">CBM-cenC domain-containing protein</fullName>
    </recommendedName>
</protein>
<gene>
    <name evidence="4" type="ORF">J2W48_002573</name>
</gene>
<dbReference type="Pfam" id="PF02018">
    <property type="entry name" value="CBM_4_9"/>
    <property type="match status" value="2"/>
</dbReference>
<sequence>MKQLFFFSLLFFSAISNAQINLVKNGSFESETTNWRGDVGTISPYDKKTGQNSILINQFAGAEWKSIDQIMTIPKNTYAITFSAWIKADQIEAGKEAYNAGLMVAEFTNGAEKKITSENIAQIIGTKAWSNYKKTILVPEKAQKIRIMLALAQTNGSIFFDDVKAITLSEEDYFKLNPIITVPEGQKIVTNAKQFSNGNFEELLNSWSGPGTITTTDKKEGNSAVEITSRIAEWKAIYQAADINERDRTIEVSGWLKATDIQQGKEIWNNGMFIIEFKKDETTKASEDQAIGTVTGTTDWTFFKKSFQIPYGAKEYRIIVAMSACTGTLFADDIQVKLTKN</sequence>
<comment type="caution">
    <text evidence="4">The sequence shown here is derived from an EMBL/GenBank/DDBJ whole genome shotgun (WGS) entry which is preliminary data.</text>
</comment>
<keyword evidence="2" id="KW-0732">Signal</keyword>
<dbReference type="Gene3D" id="2.60.120.260">
    <property type="entry name" value="Galactose-binding domain-like"/>
    <property type="match status" value="2"/>
</dbReference>
<feature type="domain" description="CBM-cenC" evidence="3">
    <location>
        <begin position="193"/>
        <end position="322"/>
    </location>
</feature>
<dbReference type="Proteomes" id="UP001269081">
    <property type="component" value="Unassembled WGS sequence"/>
</dbReference>
<keyword evidence="5" id="KW-1185">Reference proteome</keyword>
<feature type="domain" description="CBM-cenC" evidence="3">
    <location>
        <begin position="21"/>
        <end position="151"/>
    </location>
</feature>
<evidence type="ECO:0000313" key="5">
    <source>
        <dbReference type="Proteomes" id="UP001269081"/>
    </source>
</evidence>
<proteinExistence type="predicted"/>
<keyword evidence="1" id="KW-0378">Hydrolase</keyword>
<feature type="chain" id="PRO_5047454526" description="CBM-cenC domain-containing protein" evidence="2">
    <location>
        <begin position="19"/>
        <end position="341"/>
    </location>
</feature>
<evidence type="ECO:0000256" key="2">
    <source>
        <dbReference type="SAM" id="SignalP"/>
    </source>
</evidence>
<evidence type="ECO:0000259" key="3">
    <source>
        <dbReference type="Pfam" id="PF02018"/>
    </source>
</evidence>
<dbReference type="EMBL" id="JAVDWQ010000008">
    <property type="protein sequence ID" value="MDR7210623.1"/>
    <property type="molecule type" value="Genomic_DNA"/>
</dbReference>
<dbReference type="RefSeq" id="WP_310281858.1">
    <property type="nucleotide sequence ID" value="NZ_JAVDWQ010000008.1"/>
</dbReference>
<dbReference type="InterPro" id="IPR003305">
    <property type="entry name" value="CenC_carb-bd"/>
</dbReference>